<name>A0A941B2F7_9ACTN</name>
<accession>A0A941B2F7</accession>
<evidence type="ECO:0000256" key="1">
    <source>
        <dbReference type="ARBA" id="ARBA00008520"/>
    </source>
</evidence>
<dbReference type="PANTHER" id="PTHR30061">
    <property type="entry name" value="MALTOSE-BINDING PERIPLASMIC PROTEIN"/>
    <property type="match status" value="1"/>
</dbReference>
<keyword evidence="3" id="KW-0732">Signal</keyword>
<feature type="region of interest" description="Disordered" evidence="4">
    <location>
        <begin position="45"/>
        <end position="64"/>
    </location>
</feature>
<evidence type="ECO:0000313" key="6">
    <source>
        <dbReference type="Proteomes" id="UP000677875"/>
    </source>
</evidence>
<evidence type="ECO:0000256" key="2">
    <source>
        <dbReference type="ARBA" id="ARBA00022448"/>
    </source>
</evidence>
<dbReference type="GO" id="GO:0015768">
    <property type="term" value="P:maltose transport"/>
    <property type="evidence" value="ECO:0007669"/>
    <property type="project" value="TreeGrafter"/>
</dbReference>
<dbReference type="Pfam" id="PF01547">
    <property type="entry name" value="SBP_bac_1"/>
    <property type="match status" value="1"/>
</dbReference>
<protein>
    <submittedName>
        <fullName evidence="5">Sugar ABC transporter substrate-binding protein</fullName>
    </submittedName>
</protein>
<dbReference type="GO" id="GO:0055052">
    <property type="term" value="C:ATP-binding cassette (ABC) transporter complex, substrate-binding subunit-containing"/>
    <property type="evidence" value="ECO:0007669"/>
    <property type="project" value="TreeGrafter"/>
</dbReference>
<keyword evidence="6" id="KW-1185">Reference proteome</keyword>
<dbReference type="RefSeq" id="WP_210871236.1">
    <property type="nucleotide sequence ID" value="NZ_JAGPNL010000002.1"/>
</dbReference>
<keyword evidence="2" id="KW-0813">Transport</keyword>
<dbReference type="PANTHER" id="PTHR30061:SF50">
    <property type="entry name" value="MALTOSE_MALTODEXTRIN-BINDING PERIPLASMIC PROTEIN"/>
    <property type="match status" value="1"/>
</dbReference>
<comment type="similarity">
    <text evidence="1">Belongs to the bacterial solute-binding protein 1 family.</text>
</comment>
<sequence length="465" mass="50073">MKNARTHHPARPAATARPGRRPRRLVATAAAAATALTLLITGCGTDSSPDSARPEGLVPEGQLKDPTSTVTITYAGAAYSADDMKPVLDAFHKAHPTIKVDYQSVPFDQFNSVLSTRLSRRDATLDLFDVDMPRTDAYQARGWLTDLSAAFPDLATRVDPASLDAATNDGKLVALPYQTSSQLLYYNKKLLKKAGVSFPSQKAEDRMTWEQVTADARTAQKDGGAKWGLLFDQVNRYYQLQPLAESLGGGSGVTGKDSLTADLTNDGWTKAMTWYGSLYQDKISPRGVPVAQTPETFAAGDVAFFPGGPWWATRFTDEKDLDFGVAPYPYFEGGKPATPTGGWSLGLNPASKKAQAAQIFMKFMALDKGGYAQYMSGLAVPPSNTAGTETFYSQPVFKDPRMAGAVELTAHELAHTAVLRARTPGYVEFEDALGRAFEDIANGTAPGTALTSATKAVDQAWAKYR</sequence>
<dbReference type="GO" id="GO:0042956">
    <property type="term" value="P:maltodextrin transmembrane transport"/>
    <property type="evidence" value="ECO:0007669"/>
    <property type="project" value="TreeGrafter"/>
</dbReference>
<dbReference type="InterPro" id="IPR006059">
    <property type="entry name" value="SBP"/>
</dbReference>
<dbReference type="SUPFAM" id="SSF53850">
    <property type="entry name" value="Periplasmic binding protein-like II"/>
    <property type="match status" value="1"/>
</dbReference>
<gene>
    <name evidence="5" type="ORF">J5Y05_11690</name>
</gene>
<reference evidence="5" key="1">
    <citation type="submission" date="2021-04" db="EMBL/GenBank/DDBJ databases">
        <title>Genome seq and assembly of Streptomyces sp. RG38.</title>
        <authorList>
            <person name="Chhetri G."/>
        </authorList>
    </citation>
    <scope>NUCLEOTIDE SEQUENCE</scope>
    <source>
        <strain evidence="5">RG38</strain>
    </source>
</reference>
<dbReference type="Gene3D" id="3.40.190.10">
    <property type="entry name" value="Periplasmic binding protein-like II"/>
    <property type="match status" value="1"/>
</dbReference>
<evidence type="ECO:0000256" key="4">
    <source>
        <dbReference type="SAM" id="MobiDB-lite"/>
    </source>
</evidence>
<comment type="caution">
    <text evidence="5">The sequence shown here is derived from an EMBL/GenBank/DDBJ whole genome shotgun (WGS) entry which is preliminary data.</text>
</comment>
<evidence type="ECO:0000256" key="3">
    <source>
        <dbReference type="ARBA" id="ARBA00022729"/>
    </source>
</evidence>
<dbReference type="EMBL" id="JAGPNL010000002">
    <property type="protein sequence ID" value="MBQ0827172.1"/>
    <property type="molecule type" value="Genomic_DNA"/>
</dbReference>
<dbReference type="Proteomes" id="UP000677875">
    <property type="component" value="Unassembled WGS sequence"/>
</dbReference>
<proteinExistence type="inferred from homology"/>
<dbReference type="CDD" id="cd13585">
    <property type="entry name" value="PBP2_TMBP_like"/>
    <property type="match status" value="1"/>
</dbReference>
<evidence type="ECO:0000313" key="5">
    <source>
        <dbReference type="EMBL" id="MBQ0827172.1"/>
    </source>
</evidence>
<organism evidence="5 6">
    <name type="scientific">Streptomyces tagetis</name>
    <dbReference type="NCBI Taxonomy" id="2820809"/>
    <lineage>
        <taxon>Bacteria</taxon>
        <taxon>Bacillati</taxon>
        <taxon>Actinomycetota</taxon>
        <taxon>Actinomycetes</taxon>
        <taxon>Kitasatosporales</taxon>
        <taxon>Streptomycetaceae</taxon>
        <taxon>Streptomyces</taxon>
    </lineage>
</organism>
<feature type="region of interest" description="Disordered" evidence="4">
    <location>
        <begin position="1"/>
        <end position="23"/>
    </location>
</feature>
<dbReference type="GO" id="GO:1901982">
    <property type="term" value="F:maltose binding"/>
    <property type="evidence" value="ECO:0007669"/>
    <property type="project" value="TreeGrafter"/>
</dbReference>
<dbReference type="AlphaFoldDB" id="A0A941B2F7"/>
<feature type="compositionally biased region" description="Basic residues" evidence="4">
    <location>
        <begin position="1"/>
        <end position="10"/>
    </location>
</feature>